<feature type="transmembrane region" description="Helical" evidence="2">
    <location>
        <begin position="68"/>
        <end position="88"/>
    </location>
</feature>
<dbReference type="EMBL" id="JAJIUS010000001">
    <property type="protein sequence ID" value="MCC8633423.1"/>
    <property type="molecule type" value="Genomic_DNA"/>
</dbReference>
<accession>A0ABS8LGE6</accession>
<feature type="transmembrane region" description="Helical" evidence="2">
    <location>
        <begin position="526"/>
        <end position="544"/>
    </location>
</feature>
<evidence type="ECO:0000256" key="1">
    <source>
        <dbReference type="SAM" id="MobiDB-lite"/>
    </source>
</evidence>
<evidence type="ECO:0000256" key="2">
    <source>
        <dbReference type="SAM" id="Phobius"/>
    </source>
</evidence>
<feature type="transmembrane region" description="Helical" evidence="2">
    <location>
        <begin position="595"/>
        <end position="617"/>
    </location>
</feature>
<protein>
    <submittedName>
        <fullName evidence="4">DotA/TraY family protein</fullName>
    </submittedName>
</protein>
<feature type="transmembrane region" description="Helical" evidence="2">
    <location>
        <begin position="131"/>
        <end position="151"/>
    </location>
</feature>
<comment type="caution">
    <text evidence="4">The sequence shown here is derived from an EMBL/GenBank/DDBJ whole genome shotgun (WGS) entry which is preliminary data.</text>
</comment>
<dbReference type="Proteomes" id="UP001430605">
    <property type="component" value="Unassembled WGS sequence"/>
</dbReference>
<reference evidence="4" key="1">
    <citation type="submission" date="2021-11" db="EMBL/GenBank/DDBJ databases">
        <title>Genome resources and taxonomic validation of 89 Xanthomonas strains.</title>
        <authorList>
            <person name="Tambong J.T."/>
        </authorList>
    </citation>
    <scope>NUCLEOTIDE SEQUENCE</scope>
    <source>
        <strain evidence="4">Xv 72</strain>
    </source>
</reference>
<feature type="signal peptide" evidence="3">
    <location>
        <begin position="1"/>
        <end position="18"/>
    </location>
</feature>
<evidence type="ECO:0000313" key="4">
    <source>
        <dbReference type="EMBL" id="MCC8633423.1"/>
    </source>
</evidence>
<dbReference type="InterPro" id="IPR027628">
    <property type="entry name" value="DotA_TraY"/>
</dbReference>
<evidence type="ECO:0000256" key="3">
    <source>
        <dbReference type="SAM" id="SignalP"/>
    </source>
</evidence>
<gene>
    <name evidence="4" type="ORF">LN463_00050</name>
</gene>
<feature type="transmembrane region" description="Helical" evidence="2">
    <location>
        <begin position="550"/>
        <end position="574"/>
    </location>
</feature>
<evidence type="ECO:0000313" key="5">
    <source>
        <dbReference type="Proteomes" id="UP001430605"/>
    </source>
</evidence>
<sequence>MKCFAPLAALLLSLPALAQDPQPGFFKPPADDTSVSFLRDIFGRVVDTIMSGESVDQGGADTALASGFQVFGTGILALGMLFVIYTTIKGAVDTAHDGEFLGKKMSSVWVPLRTAVGTAFLLPLASGFSLIQIAVLWIGIHGVGLADKVWVAMLDRMVETGQIGRPHLPDSRPLAANILRYELCAAAMNRQYQAENRDLQIQLQPKKQVLVNTGEALKFDNILYPGGWADVVQSAAGSAYIVTGYQWSAVGTRGYINPNVCGELEWQESQESSESNGSPYINKAPILRAQAQAVQTMISELRPVAQAIVNGEKPAPGALERAANNYESTLQTAALAVVNDANKNRNTRFIAYAKEGGWIFAGTYYNQLIHMSDAIQSAVNSLPASSAQSIVEKEAAESLILYKDALTTANEYIRNSSQSAHRAYDAQNQALGFTGDKVPTNFEEFKVWISRPALGAINQLTQEIAGSNLSHVAQMKSVGDTIMAVAWTIQGAQFIAAGVGGGYWDDAVSLGSVDAGSAIQTLTPSVASVFIMLLAAGAFLAFYVPMIPYIIWILGIIKWLTVIFESVIAAPIWAAAHVHPDGDEQVGRAGPGYMIILSVFLRPTLMVFGLIGSIVVAQPVAHFVNLTYITQVQGAMGNSANAIGALIAYTAIYAILMTIVLHSVFGFINWIPDNVLRWIGSAVGMHGIADNEEHGVKGAFVHSANQASQGLDPAAKRKHRETPSPGSHGDGGNGGSEQNAAGGSFSAATSGNDVHSTHLPGA</sequence>
<feature type="compositionally biased region" description="Low complexity" evidence="1">
    <location>
        <begin position="740"/>
        <end position="751"/>
    </location>
</feature>
<keyword evidence="2" id="KW-1133">Transmembrane helix</keyword>
<keyword evidence="5" id="KW-1185">Reference proteome</keyword>
<keyword evidence="3" id="KW-0732">Signal</keyword>
<keyword evidence="2" id="KW-0812">Transmembrane</keyword>
<dbReference type="NCBIfam" id="TIGR04346">
    <property type="entry name" value="DotA_TraY"/>
    <property type="match status" value="1"/>
</dbReference>
<feature type="region of interest" description="Disordered" evidence="1">
    <location>
        <begin position="710"/>
        <end position="762"/>
    </location>
</feature>
<name>A0ABS8LGE6_XANEU</name>
<feature type="chain" id="PRO_5046073006" evidence="3">
    <location>
        <begin position="19"/>
        <end position="762"/>
    </location>
</feature>
<feature type="transmembrane region" description="Helical" evidence="2">
    <location>
        <begin position="646"/>
        <end position="671"/>
    </location>
</feature>
<proteinExistence type="predicted"/>
<keyword evidence="2" id="KW-0472">Membrane</keyword>
<organism evidence="4 5">
    <name type="scientific">Xanthomonas euvesicatoria pv. euvesicatoria</name>
    <dbReference type="NCBI Taxonomy" id="2753541"/>
    <lineage>
        <taxon>Bacteria</taxon>
        <taxon>Pseudomonadati</taxon>
        <taxon>Pseudomonadota</taxon>
        <taxon>Gammaproteobacteria</taxon>
        <taxon>Lysobacterales</taxon>
        <taxon>Lysobacteraceae</taxon>
        <taxon>Xanthomonas</taxon>
    </lineage>
</organism>